<dbReference type="AlphaFoldDB" id="A0A2P2QF94"/>
<accession>A0A2P2QF94</accession>
<sequence>MHRNGMKFFLMQIASKNN</sequence>
<protein>
    <submittedName>
        <fullName evidence="1">Uncharacterized protein</fullName>
    </submittedName>
</protein>
<evidence type="ECO:0000313" key="1">
    <source>
        <dbReference type="EMBL" id="MBX65671.1"/>
    </source>
</evidence>
<proteinExistence type="predicted"/>
<name>A0A2P2QF94_RHIMU</name>
<organism evidence="1">
    <name type="scientific">Rhizophora mucronata</name>
    <name type="common">Asiatic mangrove</name>
    <dbReference type="NCBI Taxonomy" id="61149"/>
    <lineage>
        <taxon>Eukaryota</taxon>
        <taxon>Viridiplantae</taxon>
        <taxon>Streptophyta</taxon>
        <taxon>Embryophyta</taxon>
        <taxon>Tracheophyta</taxon>
        <taxon>Spermatophyta</taxon>
        <taxon>Magnoliopsida</taxon>
        <taxon>eudicotyledons</taxon>
        <taxon>Gunneridae</taxon>
        <taxon>Pentapetalae</taxon>
        <taxon>rosids</taxon>
        <taxon>fabids</taxon>
        <taxon>Malpighiales</taxon>
        <taxon>Rhizophoraceae</taxon>
        <taxon>Rhizophora</taxon>
    </lineage>
</organism>
<dbReference type="EMBL" id="GGEC01085187">
    <property type="protein sequence ID" value="MBX65671.1"/>
    <property type="molecule type" value="Transcribed_RNA"/>
</dbReference>
<reference evidence="1" key="1">
    <citation type="submission" date="2018-02" db="EMBL/GenBank/DDBJ databases">
        <title>Rhizophora mucronata_Transcriptome.</title>
        <authorList>
            <person name="Meera S.P."/>
            <person name="Sreeshan A."/>
            <person name="Augustine A."/>
        </authorList>
    </citation>
    <scope>NUCLEOTIDE SEQUENCE</scope>
    <source>
        <tissue evidence="1">Leaf</tissue>
    </source>
</reference>